<organism evidence="1 2">
    <name type="scientific">Candidatus Pullilachnospira stercoravium</name>
    <dbReference type="NCBI Taxonomy" id="2840913"/>
    <lineage>
        <taxon>Bacteria</taxon>
        <taxon>Bacillati</taxon>
        <taxon>Bacillota</taxon>
        <taxon>Clostridia</taxon>
        <taxon>Lachnospirales</taxon>
        <taxon>Lachnospiraceae</taxon>
        <taxon>Lachnospiraceae incertae sedis</taxon>
        <taxon>Candidatus Pullilachnospira</taxon>
    </lineage>
</organism>
<dbReference type="AlphaFoldDB" id="A0A9D1T794"/>
<dbReference type="Proteomes" id="UP000886723">
    <property type="component" value="Unassembled WGS sequence"/>
</dbReference>
<name>A0A9D1T794_9FIRM</name>
<evidence type="ECO:0000313" key="1">
    <source>
        <dbReference type="EMBL" id="HIV13679.1"/>
    </source>
</evidence>
<proteinExistence type="predicted"/>
<evidence type="ECO:0000313" key="2">
    <source>
        <dbReference type="Proteomes" id="UP000886723"/>
    </source>
</evidence>
<gene>
    <name evidence="1" type="ORF">IAA63_11140</name>
</gene>
<sequence length="372" mass="39207">MKFDVLRTEAGQLGSYERELESIRQSLSRIGSAVQVKGNAGALIRRNILQVENGLTVCRRGMASMGNTLSRSAELYEAAERRIVEGKNGYRMIHTADSLPGEGAGSDTESERSDLPDFLLEMLGKMGILGAAASMAAGWFWEDDAVQRWLNGGGSLSNVLGGFGDAVNNSEQWYHYLLGTDIENPGGTSFANAWRKEIGKYGVKNTNNWGGKLAAGAKWAGDLLTVLSYGYENYQEYMTSGGDMSIGRALGETAIESGVDIGLGLAAVAAFSALGAPVAIAGIGAVAVGWAADVLCETFLGEDLPELVSNAVMDIGEAIGEGVSVASEYVSAAWDSVCDGAQDVWDNVCDGASAAWDSICDGASDWWDSVFG</sequence>
<accession>A0A9D1T794</accession>
<dbReference type="Gene3D" id="1.10.287.700">
    <property type="entry name" value="Helix hairpin bin"/>
    <property type="match status" value="1"/>
</dbReference>
<comment type="caution">
    <text evidence="1">The sequence shown here is derived from an EMBL/GenBank/DDBJ whole genome shotgun (WGS) entry which is preliminary data.</text>
</comment>
<dbReference type="EMBL" id="DVON01000236">
    <property type="protein sequence ID" value="HIV13679.1"/>
    <property type="molecule type" value="Genomic_DNA"/>
</dbReference>
<protein>
    <submittedName>
        <fullName evidence="1">Uncharacterized protein</fullName>
    </submittedName>
</protein>
<reference evidence="1" key="2">
    <citation type="journal article" date="2021" name="PeerJ">
        <title>Extensive microbial diversity within the chicken gut microbiome revealed by metagenomics and culture.</title>
        <authorList>
            <person name="Gilroy R."/>
            <person name="Ravi A."/>
            <person name="Getino M."/>
            <person name="Pursley I."/>
            <person name="Horton D.L."/>
            <person name="Alikhan N.F."/>
            <person name="Baker D."/>
            <person name="Gharbi K."/>
            <person name="Hall N."/>
            <person name="Watson M."/>
            <person name="Adriaenssens E.M."/>
            <person name="Foster-Nyarko E."/>
            <person name="Jarju S."/>
            <person name="Secka A."/>
            <person name="Antonio M."/>
            <person name="Oren A."/>
            <person name="Chaudhuri R.R."/>
            <person name="La Ragione R."/>
            <person name="Hildebrand F."/>
            <person name="Pallen M.J."/>
        </authorList>
    </citation>
    <scope>NUCLEOTIDE SEQUENCE</scope>
    <source>
        <strain evidence="1">ChiBcec2-4451</strain>
    </source>
</reference>
<reference evidence="1" key="1">
    <citation type="submission" date="2020-10" db="EMBL/GenBank/DDBJ databases">
        <authorList>
            <person name="Gilroy R."/>
        </authorList>
    </citation>
    <scope>NUCLEOTIDE SEQUENCE</scope>
    <source>
        <strain evidence="1">ChiBcec2-4451</strain>
    </source>
</reference>